<evidence type="ECO:0000256" key="5">
    <source>
        <dbReference type="NCBIfam" id="TIGR00065"/>
    </source>
</evidence>
<dbReference type="PANTHER" id="PTHR30314">
    <property type="entry name" value="CELL DIVISION PROTEIN FTSZ-RELATED"/>
    <property type="match status" value="1"/>
</dbReference>
<evidence type="ECO:0000256" key="2">
    <source>
        <dbReference type="ARBA" id="ARBA00022741"/>
    </source>
</evidence>
<dbReference type="NCBIfam" id="TIGR00065">
    <property type="entry name" value="ftsZ"/>
    <property type="match status" value="1"/>
</dbReference>
<keyword evidence="4 6" id="KW-0132">Cell division</keyword>
<dbReference type="GO" id="GO:0000917">
    <property type="term" value="P:division septum assembly"/>
    <property type="evidence" value="ECO:0007669"/>
    <property type="project" value="UniProtKB-KW"/>
</dbReference>
<dbReference type="InterPro" id="IPR008280">
    <property type="entry name" value="Tub_FtsZ_C"/>
</dbReference>
<evidence type="ECO:0000256" key="3">
    <source>
        <dbReference type="ARBA" id="ARBA00023134"/>
    </source>
</evidence>
<dbReference type="HAMAP" id="MF_00909">
    <property type="entry name" value="FtsZ"/>
    <property type="match status" value="1"/>
</dbReference>
<dbReference type="Gene3D" id="3.30.1330.20">
    <property type="entry name" value="Tubulin/FtsZ, C-terminal domain"/>
    <property type="match status" value="1"/>
</dbReference>
<keyword evidence="10" id="KW-1185">Reference proteome</keyword>
<dbReference type="Pfam" id="PF12327">
    <property type="entry name" value="FtsZ_C"/>
    <property type="match status" value="1"/>
</dbReference>
<keyword evidence="3 4" id="KW-0342">GTP-binding</keyword>
<dbReference type="InterPro" id="IPR036525">
    <property type="entry name" value="Tubulin/FtsZ_GTPase_sf"/>
</dbReference>
<keyword evidence="4 6" id="KW-0131">Cell cycle</keyword>
<evidence type="ECO:0000256" key="1">
    <source>
        <dbReference type="ARBA" id="ARBA00009690"/>
    </source>
</evidence>
<dbReference type="GO" id="GO:0003924">
    <property type="term" value="F:GTPase activity"/>
    <property type="evidence" value="ECO:0007669"/>
    <property type="project" value="UniProtKB-UniRule"/>
</dbReference>
<dbReference type="Proteomes" id="UP000671879">
    <property type="component" value="Chromosome"/>
</dbReference>
<comment type="subcellular location">
    <subcellularLocation>
        <location evidence="4">Cytoplasm</location>
    </subcellularLocation>
    <text evidence="4">Assembles at midcell at the inner surface of the cytoplasmic membrane.</text>
</comment>
<dbReference type="Gene3D" id="3.40.50.1440">
    <property type="entry name" value="Tubulin/FtsZ, GTPase domain"/>
    <property type="match status" value="1"/>
</dbReference>
<dbReference type="SUPFAM" id="SSF55307">
    <property type="entry name" value="Tubulin C-terminal domain-like"/>
    <property type="match status" value="1"/>
</dbReference>
<evidence type="ECO:0000259" key="8">
    <source>
        <dbReference type="SMART" id="SM00865"/>
    </source>
</evidence>
<reference evidence="10" key="1">
    <citation type="submission" date="2021-04" db="EMBL/GenBank/DDBJ databases">
        <title>A novel Synergistetes isolate from a pyrite-forming mixed culture.</title>
        <authorList>
            <person name="Bunk B."/>
            <person name="Sproer C."/>
            <person name="Spring S."/>
            <person name="Pester M."/>
        </authorList>
    </citation>
    <scope>NUCLEOTIDE SEQUENCE [LARGE SCALE GENOMIC DNA]</scope>
    <source>
        <strain evidence="10">J.5.4.2-T.3.5.2</strain>
    </source>
</reference>
<dbReference type="InterPro" id="IPR045061">
    <property type="entry name" value="FtsZ/CetZ"/>
</dbReference>
<dbReference type="Pfam" id="PF00091">
    <property type="entry name" value="Tubulin"/>
    <property type="match status" value="1"/>
</dbReference>
<feature type="domain" description="Tubulin/FtsZ 2-layer sandwich" evidence="8">
    <location>
        <begin position="211"/>
        <end position="328"/>
    </location>
</feature>
<dbReference type="AlphaFoldDB" id="A0A9Q7ABF0"/>
<dbReference type="InterPro" id="IPR020805">
    <property type="entry name" value="Cell_div_FtsZ_CS"/>
</dbReference>
<dbReference type="SMART" id="SM00865">
    <property type="entry name" value="Tubulin_C"/>
    <property type="match status" value="1"/>
</dbReference>
<dbReference type="GO" id="GO:0032153">
    <property type="term" value="C:cell division site"/>
    <property type="evidence" value="ECO:0007669"/>
    <property type="project" value="UniProtKB-UniRule"/>
</dbReference>
<evidence type="ECO:0000313" key="9">
    <source>
        <dbReference type="EMBL" id="QTX33541.1"/>
    </source>
</evidence>
<dbReference type="InterPro" id="IPR037103">
    <property type="entry name" value="Tubulin/FtsZ-like_C"/>
</dbReference>
<dbReference type="CDD" id="cd02201">
    <property type="entry name" value="FtsZ_type1"/>
    <property type="match status" value="1"/>
</dbReference>
<dbReference type="GO" id="GO:0005525">
    <property type="term" value="F:GTP binding"/>
    <property type="evidence" value="ECO:0007669"/>
    <property type="project" value="UniProtKB-UniRule"/>
</dbReference>
<dbReference type="InterPro" id="IPR000158">
    <property type="entry name" value="Cell_div_FtsZ"/>
</dbReference>
<proteinExistence type="inferred from homology"/>
<evidence type="ECO:0000313" key="10">
    <source>
        <dbReference type="Proteomes" id="UP000671879"/>
    </source>
</evidence>
<feature type="binding site" evidence="4">
    <location>
        <begin position="112"/>
        <end position="114"/>
    </location>
    <ligand>
        <name>GTP</name>
        <dbReference type="ChEBI" id="CHEBI:37565"/>
    </ligand>
</feature>
<comment type="similarity">
    <text evidence="1 4 6">Belongs to the FtsZ family.</text>
</comment>
<dbReference type="SUPFAM" id="SSF52490">
    <property type="entry name" value="Tubulin nucleotide-binding domain-like"/>
    <property type="match status" value="1"/>
</dbReference>
<dbReference type="GO" id="GO:0043093">
    <property type="term" value="P:FtsZ-dependent cytokinesis"/>
    <property type="evidence" value="ECO:0007669"/>
    <property type="project" value="UniProtKB-UniRule"/>
</dbReference>
<organism evidence="9 10">
    <name type="scientific">Aminithiophilus ramosus</name>
    <dbReference type="NCBI Taxonomy" id="3029084"/>
    <lineage>
        <taxon>Bacteria</taxon>
        <taxon>Thermotogati</taxon>
        <taxon>Synergistota</taxon>
        <taxon>Synergistia</taxon>
        <taxon>Synergistales</taxon>
        <taxon>Aminithiophilaceae</taxon>
        <taxon>Aminithiophilus</taxon>
    </lineage>
</organism>
<dbReference type="InterPro" id="IPR024757">
    <property type="entry name" value="FtsZ_C"/>
</dbReference>
<comment type="subunit">
    <text evidence="4">Homodimer. Polymerizes to form a dynamic ring structure in a strictly GTP-dependent manner. Interacts directly with several other division proteins.</text>
</comment>
<dbReference type="GO" id="GO:0051258">
    <property type="term" value="P:protein polymerization"/>
    <property type="evidence" value="ECO:0007669"/>
    <property type="project" value="UniProtKB-UniRule"/>
</dbReference>
<dbReference type="PROSITE" id="PS01135">
    <property type="entry name" value="FTSZ_2"/>
    <property type="match status" value="1"/>
</dbReference>
<dbReference type="PRINTS" id="PR00423">
    <property type="entry name" value="CELLDVISFTSZ"/>
</dbReference>
<name>A0A9Q7ABF0_9BACT</name>
<protein>
    <recommendedName>
        <fullName evidence="4 5">Cell division protein FtsZ</fullName>
    </recommendedName>
</protein>
<keyword evidence="4" id="KW-0963">Cytoplasm</keyword>
<dbReference type="SMART" id="SM00864">
    <property type="entry name" value="Tubulin"/>
    <property type="match status" value="1"/>
</dbReference>
<dbReference type="EMBL" id="CP072943">
    <property type="protein sequence ID" value="QTX33541.1"/>
    <property type="molecule type" value="Genomic_DNA"/>
</dbReference>
<comment type="function">
    <text evidence="4 6">Essential cell division protein that forms a contractile ring structure (Z ring) at the future cell division site. The regulation of the ring assembly controls the timing and the location of cell division. One of the functions of the FtsZ ring is to recruit other cell division proteins to the septum to produce a new cell wall between the dividing cells. Binds GTP and shows GTPase activity.</text>
</comment>
<evidence type="ECO:0000256" key="6">
    <source>
        <dbReference type="RuleBase" id="RU000631"/>
    </source>
</evidence>
<feature type="binding site" evidence="4">
    <location>
        <position position="147"/>
    </location>
    <ligand>
        <name>GTP</name>
        <dbReference type="ChEBI" id="CHEBI:37565"/>
    </ligand>
</feature>
<gene>
    <name evidence="4 9" type="primary">ftsZ</name>
    <name evidence="9" type="ORF">KAR29_06730</name>
</gene>
<dbReference type="GO" id="GO:0005737">
    <property type="term" value="C:cytoplasm"/>
    <property type="evidence" value="ECO:0007669"/>
    <property type="project" value="UniProtKB-SubCell"/>
</dbReference>
<dbReference type="FunFam" id="3.40.50.1440:FF:000001">
    <property type="entry name" value="Cell division protein FtsZ"/>
    <property type="match status" value="1"/>
</dbReference>
<sequence length="384" mass="40421">MQETFAIDKGDRKFRECIKVVGVGGGGNNALNHIIRSGVVGVDFVAANTDVAQLEHSEASCRIILGEGLTKGLGAGANPEIGLKAAKESMDLLKDAMEGADMVFLTAGMGGGTGTGATPVIAEAAKEMGALVVAVVTRPFYFEGNRRIKQAEIGIANLKDKVDALIVIPNDRLLQLSDAKMSLLESFKMADDVLRQAVQGVTDLILNPGIVNVDFADVRTVMSNAGSAIMGIGVAKGEKRAEEAAKAALNSPLMEKPMTGAKGVLFNVAGGPSVGIHEINQVAAIINEATDEDATVIWGSALDEQMEDSIRITVIATGFSVDNQHPGVEGRGTLASSSRRKRATVELEEAEVKAAPEEDLFRLSGVPADKFDEPAVVRRRKTKT</sequence>
<feature type="binding site" evidence="4">
    <location>
        <begin position="25"/>
        <end position="29"/>
    </location>
    <ligand>
        <name>GTP</name>
        <dbReference type="ChEBI" id="CHEBI:37565"/>
    </ligand>
</feature>
<dbReference type="RefSeq" id="WP_274374825.1">
    <property type="nucleotide sequence ID" value="NZ_CP072943.1"/>
</dbReference>
<dbReference type="InterPro" id="IPR003008">
    <property type="entry name" value="Tubulin_FtsZ_GTPase"/>
</dbReference>
<dbReference type="PANTHER" id="PTHR30314:SF3">
    <property type="entry name" value="MITOCHONDRIAL DIVISION PROTEIN FSZA"/>
    <property type="match status" value="1"/>
</dbReference>
<evidence type="ECO:0000259" key="7">
    <source>
        <dbReference type="SMART" id="SM00864"/>
    </source>
</evidence>
<dbReference type="KEGG" id="aram:KAR29_06730"/>
<feature type="binding site" evidence="4">
    <location>
        <position position="143"/>
    </location>
    <ligand>
        <name>GTP</name>
        <dbReference type="ChEBI" id="CHEBI:37565"/>
    </ligand>
</feature>
<keyword evidence="2 4" id="KW-0547">Nucleotide-binding</keyword>
<feature type="binding site" evidence="4">
    <location>
        <position position="191"/>
    </location>
    <ligand>
        <name>GTP</name>
        <dbReference type="ChEBI" id="CHEBI:37565"/>
    </ligand>
</feature>
<dbReference type="InterPro" id="IPR018316">
    <property type="entry name" value="Tubulin/FtsZ_2-layer-sand-dom"/>
</dbReference>
<keyword evidence="4 6" id="KW-0717">Septation</keyword>
<evidence type="ECO:0000256" key="4">
    <source>
        <dbReference type="HAMAP-Rule" id="MF_00909"/>
    </source>
</evidence>
<feature type="domain" description="Tubulin/FtsZ GTPase" evidence="7">
    <location>
        <begin position="17"/>
        <end position="209"/>
    </location>
</feature>
<accession>A0A9Q7ABF0</accession>